<evidence type="ECO:0000256" key="1">
    <source>
        <dbReference type="SAM" id="SignalP"/>
    </source>
</evidence>
<accession>A0AAV0ULW6</accession>
<feature type="chain" id="PRO_5043976197" description="RxLR effector protein" evidence="1">
    <location>
        <begin position="20"/>
        <end position="320"/>
    </location>
</feature>
<evidence type="ECO:0000313" key="2">
    <source>
        <dbReference type="EMBL" id="CAI5737956.1"/>
    </source>
</evidence>
<gene>
    <name evidence="2" type="ORF">HBR001_LOCUS7326</name>
</gene>
<evidence type="ECO:0000313" key="3">
    <source>
        <dbReference type="Proteomes" id="UP001162031"/>
    </source>
</evidence>
<organism evidence="2 3">
    <name type="scientific">Hyaloperonospora brassicae</name>
    <name type="common">Brassica downy mildew</name>
    <name type="synonym">Peronospora brassicae</name>
    <dbReference type="NCBI Taxonomy" id="162125"/>
    <lineage>
        <taxon>Eukaryota</taxon>
        <taxon>Sar</taxon>
        <taxon>Stramenopiles</taxon>
        <taxon>Oomycota</taxon>
        <taxon>Peronosporomycetes</taxon>
        <taxon>Peronosporales</taxon>
        <taxon>Peronosporaceae</taxon>
        <taxon>Hyaloperonospora</taxon>
    </lineage>
</organism>
<keyword evidence="3" id="KW-1185">Reference proteome</keyword>
<sequence length="320" mass="37013">MTKCHRLLISALAVIASDTALLACAADAVSPVTSLDHTQADESNVQVNRLNESANDAGGEERVPNFLLPFIERFGVDWKKVQNRIARIGEESAWSKYKGAWRKENKASEEEVTSITGLDDRWKKNEEDLAKFLALHKKADEAVKAEESKWLQAKAIWDREQAAWRTKKTIWQRLFSTKKPVKWDPTALAERRAAMDKVVDAHDEKQEVLRQKARWTDQEKQSVHELSHLQKQVAEEEVKQNLARFTTLKEDDVTVDKYGELLDLDPSTVKSYVRGKISPQDFSRMGPEYRRFLYYEKFYEKGSEGVDNFIALMHRPSEWW</sequence>
<proteinExistence type="predicted"/>
<keyword evidence="1" id="KW-0732">Signal</keyword>
<dbReference type="AlphaFoldDB" id="A0AAV0ULW6"/>
<feature type="signal peptide" evidence="1">
    <location>
        <begin position="1"/>
        <end position="19"/>
    </location>
</feature>
<dbReference type="Proteomes" id="UP001162031">
    <property type="component" value="Unassembled WGS sequence"/>
</dbReference>
<evidence type="ECO:0008006" key="4">
    <source>
        <dbReference type="Google" id="ProtNLM"/>
    </source>
</evidence>
<name>A0AAV0ULW6_HYABA</name>
<reference evidence="2" key="1">
    <citation type="submission" date="2022-12" db="EMBL/GenBank/DDBJ databases">
        <authorList>
            <person name="Webb A."/>
        </authorList>
    </citation>
    <scope>NUCLEOTIDE SEQUENCE</scope>
    <source>
        <strain evidence="2">Hp1</strain>
    </source>
</reference>
<comment type="caution">
    <text evidence="2">The sequence shown here is derived from an EMBL/GenBank/DDBJ whole genome shotgun (WGS) entry which is preliminary data.</text>
</comment>
<protein>
    <recommendedName>
        <fullName evidence="4">RxLR effector protein</fullName>
    </recommendedName>
</protein>
<dbReference type="EMBL" id="CANTFL010001353">
    <property type="protein sequence ID" value="CAI5737956.1"/>
    <property type="molecule type" value="Genomic_DNA"/>
</dbReference>